<evidence type="ECO:0008006" key="2">
    <source>
        <dbReference type="Google" id="ProtNLM"/>
    </source>
</evidence>
<name>A0A0F9MIV3_9ZZZZ</name>
<dbReference type="AlphaFoldDB" id="A0A0F9MIV3"/>
<gene>
    <name evidence="1" type="ORF">LCGC14_1150680</name>
</gene>
<protein>
    <recommendedName>
        <fullName evidence="2">ParB/Sulfiredoxin domain-containing protein</fullName>
    </recommendedName>
</protein>
<accession>A0A0F9MIV3</accession>
<reference evidence="1" key="1">
    <citation type="journal article" date="2015" name="Nature">
        <title>Complex archaea that bridge the gap between prokaryotes and eukaryotes.</title>
        <authorList>
            <person name="Spang A."/>
            <person name="Saw J.H."/>
            <person name="Jorgensen S.L."/>
            <person name="Zaremba-Niedzwiedzka K."/>
            <person name="Martijn J."/>
            <person name="Lind A.E."/>
            <person name="van Eijk R."/>
            <person name="Schleper C."/>
            <person name="Guy L."/>
            <person name="Ettema T.J."/>
        </authorList>
    </citation>
    <scope>NUCLEOTIDE SEQUENCE</scope>
</reference>
<dbReference type="EMBL" id="LAZR01005529">
    <property type="protein sequence ID" value="KKM99166.1"/>
    <property type="molecule type" value="Genomic_DNA"/>
</dbReference>
<evidence type="ECO:0000313" key="1">
    <source>
        <dbReference type="EMBL" id="KKM99166.1"/>
    </source>
</evidence>
<organism evidence="1">
    <name type="scientific">marine sediment metagenome</name>
    <dbReference type="NCBI Taxonomy" id="412755"/>
    <lineage>
        <taxon>unclassified sequences</taxon>
        <taxon>metagenomes</taxon>
        <taxon>ecological metagenomes</taxon>
    </lineage>
</organism>
<proteinExistence type="predicted"/>
<sequence>MSKDHNGLEVTIPVEWVEEADMTGFSPRSRSAPVEDGFPGAVEVPIQDISPVRRAPGIPLLSHVRTVKWLRRIQAGVPIKPIQIVPGTRPIQVYNGAHRLYTLLLTGFSHIWIVPHQV</sequence>
<comment type="caution">
    <text evidence="1">The sequence shown here is derived from an EMBL/GenBank/DDBJ whole genome shotgun (WGS) entry which is preliminary data.</text>
</comment>